<comment type="caution">
    <text evidence="2">The sequence shown here is derived from an EMBL/GenBank/DDBJ whole genome shotgun (WGS) entry which is preliminary data.</text>
</comment>
<organism evidence="2 3">
    <name type="scientific">Nannocystis bainbridge</name>
    <dbReference type="NCBI Taxonomy" id="2995303"/>
    <lineage>
        <taxon>Bacteria</taxon>
        <taxon>Pseudomonadati</taxon>
        <taxon>Myxococcota</taxon>
        <taxon>Polyangia</taxon>
        <taxon>Nannocystales</taxon>
        <taxon>Nannocystaceae</taxon>
        <taxon>Nannocystis</taxon>
    </lineage>
</organism>
<name>A0ABT5DQJ6_9BACT</name>
<dbReference type="EMBL" id="JAQNDL010000001">
    <property type="protein sequence ID" value="MDC0715920.1"/>
    <property type="molecule type" value="Genomic_DNA"/>
</dbReference>
<evidence type="ECO:0000313" key="2">
    <source>
        <dbReference type="EMBL" id="MDC0715920.1"/>
    </source>
</evidence>
<feature type="transmembrane region" description="Helical" evidence="1">
    <location>
        <begin position="233"/>
        <end position="255"/>
    </location>
</feature>
<feature type="transmembrane region" description="Helical" evidence="1">
    <location>
        <begin position="40"/>
        <end position="64"/>
    </location>
</feature>
<feature type="transmembrane region" description="Helical" evidence="1">
    <location>
        <begin position="102"/>
        <end position="125"/>
    </location>
</feature>
<keyword evidence="1" id="KW-0812">Transmembrane</keyword>
<feature type="transmembrane region" description="Helical" evidence="1">
    <location>
        <begin position="155"/>
        <end position="172"/>
    </location>
</feature>
<feature type="transmembrane region" description="Helical" evidence="1">
    <location>
        <begin position="132"/>
        <end position="149"/>
    </location>
</feature>
<keyword evidence="1" id="KW-1133">Transmembrane helix</keyword>
<gene>
    <name evidence="2" type="ORF">POL25_03380</name>
</gene>
<reference evidence="2 3" key="1">
    <citation type="submission" date="2022-11" db="EMBL/GenBank/DDBJ databases">
        <title>Minimal conservation of predation-associated metabolite biosynthetic gene clusters underscores biosynthetic potential of Myxococcota including descriptions for ten novel species: Archangium lansinium sp. nov., Myxococcus landrumus sp. nov., Nannocystis bai.</title>
        <authorList>
            <person name="Ahearne A."/>
            <person name="Stevens C."/>
            <person name="Dowd S."/>
        </authorList>
    </citation>
    <scope>NUCLEOTIDE SEQUENCE [LARGE SCALE GENOMIC DNA]</scope>
    <source>
        <strain evidence="2 3">BB15-2</strain>
    </source>
</reference>
<feature type="transmembrane region" description="Helical" evidence="1">
    <location>
        <begin position="184"/>
        <end position="203"/>
    </location>
</feature>
<accession>A0ABT5DQJ6</accession>
<evidence type="ECO:0000313" key="3">
    <source>
        <dbReference type="Proteomes" id="UP001221686"/>
    </source>
</evidence>
<dbReference type="Proteomes" id="UP001221686">
    <property type="component" value="Unassembled WGS sequence"/>
</dbReference>
<keyword evidence="3" id="KW-1185">Reference proteome</keyword>
<protein>
    <submittedName>
        <fullName evidence="2">Uncharacterized protein</fullName>
    </submittedName>
</protein>
<sequence length="348" mass="37779">MTTSTLLHGPIGAADFVRRWWLRRLGPVVRPLIRRRDLRIAVLGSTMVGTALAATLIAPLWLLILGPLVWGVPHLVADLRYMLVRPGYHRRLALVVLAGPPLAYVALGGHLLWGFLAAGLAAAVARASPARRVLGVVMVAGLAGSFAALGRTGDVVFAHLHNAIAVLLWWAWRPRKSRLHWLPLALMALASAFLVSDVALAAVRASGGLQWFGGGMGPQYQVWRLSPGVGPEWALRLVLLFCFAQTIHYGVWLGLLPDEDRARATPPTYRARWAGLEADMGRPLLWAAIAVATALALWAARDLMAACHGYFRMARFHGHLELCAAALLLIEGGARDMPRRSGPEEHAP</sequence>
<proteinExistence type="predicted"/>
<evidence type="ECO:0000256" key="1">
    <source>
        <dbReference type="SAM" id="Phobius"/>
    </source>
</evidence>
<keyword evidence="1" id="KW-0472">Membrane</keyword>
<feature type="transmembrane region" description="Helical" evidence="1">
    <location>
        <begin position="284"/>
        <end position="301"/>
    </location>
</feature>
<dbReference type="RefSeq" id="WP_272084352.1">
    <property type="nucleotide sequence ID" value="NZ_JAQNDL010000001.1"/>
</dbReference>